<accession>A0ABS9VD92</accession>
<evidence type="ECO:0000313" key="1">
    <source>
        <dbReference type="EMBL" id="MCH7414387.1"/>
    </source>
</evidence>
<evidence type="ECO:0000313" key="2">
    <source>
        <dbReference type="Proteomes" id="UP001165430"/>
    </source>
</evidence>
<reference evidence="1" key="1">
    <citation type="submission" date="2022-03" db="EMBL/GenBank/DDBJ databases">
        <title>De novo assembled genomes of Belliella spp. (Cyclobacteriaceae) strains.</title>
        <authorList>
            <person name="Szabo A."/>
            <person name="Korponai K."/>
            <person name="Felfoldi T."/>
        </authorList>
    </citation>
    <scope>NUCLEOTIDE SEQUENCE</scope>
    <source>
        <strain evidence="1">DSM 111903</strain>
    </source>
</reference>
<comment type="caution">
    <text evidence="1">The sequence shown here is derived from an EMBL/GenBank/DDBJ whole genome shotgun (WGS) entry which is preliminary data.</text>
</comment>
<evidence type="ECO:0008006" key="3">
    <source>
        <dbReference type="Google" id="ProtNLM"/>
    </source>
</evidence>
<keyword evidence="2" id="KW-1185">Reference proteome</keyword>
<protein>
    <recommendedName>
        <fullName evidence="3">Outer membrane protein beta-barrel domain-containing protein</fullName>
    </recommendedName>
</protein>
<gene>
    <name evidence="1" type="ORF">MM213_12885</name>
</gene>
<dbReference type="EMBL" id="JAKZGO010000010">
    <property type="protein sequence ID" value="MCH7414387.1"/>
    <property type="molecule type" value="Genomic_DNA"/>
</dbReference>
<dbReference type="Proteomes" id="UP001165430">
    <property type="component" value="Unassembled WGS sequence"/>
</dbReference>
<dbReference type="RefSeq" id="WP_241412808.1">
    <property type="nucleotide sequence ID" value="NZ_JAKZGO010000010.1"/>
</dbReference>
<proteinExistence type="predicted"/>
<sequence length="404" mass="45287">MKEKSISLFILIMAVVFLPINVSLSQTLQDEGGFVILKSSQKKNGVVSFNPSKSPGEVVFLDPLTSAVTTYSTTELEGFGTDSGLYFIENINIAKNQFTQILFQGDISLYAVGKNLLLELKNNELLELVNPEGDRNKIIKNLGTLSFVTTGQCNPTTKVALKSFVYKEENLIQLLEQFHKCENSPYNKYYYNYKLAVINILFGVGLNASGISDGQGSSSPIEISSSKTISPSLTFGLSASNIIRIPKKYFADILFSYNSYEKELMSRTIDQTNLYIGSINYKLSTLESAFILNYNLIKNDNHQTYFGVGVQHSYNFIDQDFSLVNTELSMTNEIIVREITWHEIKKSTISPVAKIGYRKQLTPKNQLVTELNVSRVFSSENILLSTMSSTYHRLNGRLLLGITF</sequence>
<name>A0ABS9VD92_9BACT</name>
<organism evidence="1 2">
    <name type="scientific">Belliella alkalica</name>
    <dbReference type="NCBI Taxonomy" id="1730871"/>
    <lineage>
        <taxon>Bacteria</taxon>
        <taxon>Pseudomonadati</taxon>
        <taxon>Bacteroidota</taxon>
        <taxon>Cytophagia</taxon>
        <taxon>Cytophagales</taxon>
        <taxon>Cyclobacteriaceae</taxon>
        <taxon>Belliella</taxon>
    </lineage>
</organism>